<protein>
    <recommendedName>
        <fullName evidence="4">ABC-2 type transport system permease protein</fullName>
    </recommendedName>
</protein>
<keyword evidence="1" id="KW-0812">Transmembrane</keyword>
<comment type="caution">
    <text evidence="2">The sequence shown here is derived from an EMBL/GenBank/DDBJ whole genome shotgun (WGS) entry which is preliminary data.</text>
</comment>
<proteinExistence type="predicted"/>
<feature type="transmembrane region" description="Helical" evidence="1">
    <location>
        <begin position="20"/>
        <end position="42"/>
    </location>
</feature>
<evidence type="ECO:0000313" key="3">
    <source>
        <dbReference type="Proteomes" id="UP001146430"/>
    </source>
</evidence>
<feature type="transmembrane region" description="Helical" evidence="1">
    <location>
        <begin position="220"/>
        <end position="239"/>
    </location>
</feature>
<dbReference type="Proteomes" id="UP001146430">
    <property type="component" value="Unassembled WGS sequence"/>
</dbReference>
<feature type="transmembrane region" description="Helical" evidence="1">
    <location>
        <begin position="465"/>
        <end position="487"/>
    </location>
</feature>
<keyword evidence="1" id="KW-0472">Membrane</keyword>
<feature type="transmembrane region" description="Helical" evidence="1">
    <location>
        <begin position="359"/>
        <end position="383"/>
    </location>
</feature>
<reference evidence="2" key="1">
    <citation type="submission" date="2022-02" db="EMBL/GenBank/DDBJ databases">
        <title>Corynebacterium sp. from urogenital microbiome.</title>
        <authorList>
            <person name="Cappelli E.A."/>
            <person name="Ribeiro T.G."/>
            <person name="Peixe L."/>
        </authorList>
    </citation>
    <scope>NUCLEOTIDE SEQUENCE</scope>
    <source>
        <strain evidence="2">C8Ua_181</strain>
    </source>
</reference>
<feature type="transmembrane region" description="Helical" evidence="1">
    <location>
        <begin position="324"/>
        <end position="347"/>
    </location>
</feature>
<feature type="transmembrane region" description="Helical" evidence="1">
    <location>
        <begin position="298"/>
        <end position="318"/>
    </location>
</feature>
<sequence>MFKRYLSAELLRSRGSALQWLPLLAIPLVVMTVLFSSFASAAKDATGVLGWQSMFVTGMYAPLIALFATVPEHREARTRSGGTLWRRVNPHYEQASRFLVILASLAAFHVLNFGVSWAVVALQGRANHQLLLVAGVYSFLGAIGIAGFAAAGARRCGLAAALVASIVWQVVSVLPSTVEGNAWWAFPPAWPLRLLLPALRIHQNSVPLDPGDPLLQESPLPAAVLCLLLAVAGTCAAILTPRRTRRLSLLRRAGAPVTNATPTTAAGTWTPAAIPRAAARSRLMGAVRGLHRAALSPALIACLALTALALAFLSAIYPPSYVEGFFLFLLLPVGAGILPVMVWPLLAPSWPLSYIESRYSPIALLLWLLGTVVIVCSAASLAMVCSGGSAMAAAAQLPLAVGVGFAITVVSLVIVLLFGILSALAFTIVGTIVSVTLGGDVLAKTFLWLLAFPAWPMNADSPGRYTVAALLTLLIAVAGSWASARLLRTTALRPTR</sequence>
<feature type="transmembrane region" description="Helical" evidence="1">
    <location>
        <begin position="98"/>
        <end position="119"/>
    </location>
</feature>
<dbReference type="EMBL" id="JAKMUU010000002">
    <property type="protein sequence ID" value="MCZ9306907.1"/>
    <property type="molecule type" value="Genomic_DNA"/>
</dbReference>
<dbReference type="RefSeq" id="WP_269946114.1">
    <property type="nucleotide sequence ID" value="NZ_JAKMUU010000002.1"/>
</dbReference>
<evidence type="ECO:0008006" key="4">
    <source>
        <dbReference type="Google" id="ProtNLM"/>
    </source>
</evidence>
<organism evidence="2 3">
    <name type="scientific">Corynebacterium curieae</name>
    <dbReference type="NCBI Taxonomy" id="2913500"/>
    <lineage>
        <taxon>Bacteria</taxon>
        <taxon>Bacillati</taxon>
        <taxon>Actinomycetota</taxon>
        <taxon>Actinomycetes</taxon>
        <taxon>Mycobacteriales</taxon>
        <taxon>Corynebacteriaceae</taxon>
        <taxon>Corynebacterium</taxon>
    </lineage>
</organism>
<feature type="transmembrane region" description="Helical" evidence="1">
    <location>
        <begin position="158"/>
        <end position="178"/>
    </location>
</feature>
<evidence type="ECO:0000313" key="2">
    <source>
        <dbReference type="EMBL" id="MCZ9306907.1"/>
    </source>
</evidence>
<gene>
    <name evidence="2" type="ORF">L8V01_05365</name>
</gene>
<feature type="transmembrane region" description="Helical" evidence="1">
    <location>
        <begin position="403"/>
        <end position="429"/>
    </location>
</feature>
<evidence type="ECO:0000256" key="1">
    <source>
        <dbReference type="SAM" id="Phobius"/>
    </source>
</evidence>
<accession>A0A9X3RTA9</accession>
<name>A0A9X3RTA9_9CORY</name>
<keyword evidence="1" id="KW-1133">Transmembrane helix</keyword>
<feature type="transmembrane region" description="Helical" evidence="1">
    <location>
        <begin position="131"/>
        <end position="151"/>
    </location>
</feature>
<feature type="transmembrane region" description="Helical" evidence="1">
    <location>
        <begin position="48"/>
        <end position="70"/>
    </location>
</feature>
<dbReference type="AlphaFoldDB" id="A0A9X3RTA9"/>